<proteinExistence type="predicted"/>
<protein>
    <submittedName>
        <fullName evidence="2">Uncharacterized protein</fullName>
    </submittedName>
</protein>
<keyword evidence="3" id="KW-1185">Reference proteome</keyword>
<comment type="caution">
    <text evidence="2">The sequence shown here is derived from an EMBL/GenBank/DDBJ whole genome shotgun (WGS) entry which is preliminary data.</text>
</comment>
<evidence type="ECO:0000256" key="1">
    <source>
        <dbReference type="SAM" id="MobiDB-lite"/>
    </source>
</evidence>
<evidence type="ECO:0000313" key="2">
    <source>
        <dbReference type="EMBL" id="KAK1262669.1"/>
    </source>
</evidence>
<dbReference type="AlphaFoldDB" id="A0AAV9AEU9"/>
<name>A0AAV9AEU9_ACOGR</name>
<reference evidence="2" key="1">
    <citation type="journal article" date="2023" name="Nat. Commun.">
        <title>Diploid and tetraploid genomes of Acorus and the evolution of monocots.</title>
        <authorList>
            <person name="Ma L."/>
            <person name="Liu K.W."/>
            <person name="Li Z."/>
            <person name="Hsiao Y.Y."/>
            <person name="Qi Y."/>
            <person name="Fu T."/>
            <person name="Tang G.D."/>
            <person name="Zhang D."/>
            <person name="Sun W.H."/>
            <person name="Liu D.K."/>
            <person name="Li Y."/>
            <person name="Chen G.Z."/>
            <person name="Liu X.D."/>
            <person name="Liao X.Y."/>
            <person name="Jiang Y.T."/>
            <person name="Yu X."/>
            <person name="Hao Y."/>
            <person name="Huang J."/>
            <person name="Zhao X.W."/>
            <person name="Ke S."/>
            <person name="Chen Y.Y."/>
            <person name="Wu W.L."/>
            <person name="Hsu J.L."/>
            <person name="Lin Y.F."/>
            <person name="Huang M.D."/>
            <person name="Li C.Y."/>
            <person name="Huang L."/>
            <person name="Wang Z.W."/>
            <person name="Zhao X."/>
            <person name="Zhong W.Y."/>
            <person name="Peng D.H."/>
            <person name="Ahmad S."/>
            <person name="Lan S."/>
            <person name="Zhang J.S."/>
            <person name="Tsai W.C."/>
            <person name="Van de Peer Y."/>
            <person name="Liu Z.J."/>
        </authorList>
    </citation>
    <scope>NUCLEOTIDE SEQUENCE</scope>
    <source>
        <strain evidence="2">SCP</strain>
    </source>
</reference>
<accession>A0AAV9AEU9</accession>
<dbReference type="Proteomes" id="UP001179952">
    <property type="component" value="Unassembled WGS sequence"/>
</dbReference>
<feature type="region of interest" description="Disordered" evidence="1">
    <location>
        <begin position="1"/>
        <end position="49"/>
    </location>
</feature>
<sequence>MGLQSLRGPVRGSGDEGDGEESLLSLRRWREGEVEEVSDGSGGEGKEVGFGKQAMGVVRVEGFEEVKETELRGYEPPYPTMNLKAEYRIGETRPD</sequence>
<reference evidence="2" key="2">
    <citation type="submission" date="2023-06" db="EMBL/GenBank/DDBJ databases">
        <authorList>
            <person name="Ma L."/>
            <person name="Liu K.-W."/>
            <person name="Li Z."/>
            <person name="Hsiao Y.-Y."/>
            <person name="Qi Y."/>
            <person name="Fu T."/>
            <person name="Tang G."/>
            <person name="Zhang D."/>
            <person name="Sun W.-H."/>
            <person name="Liu D.-K."/>
            <person name="Li Y."/>
            <person name="Chen G.-Z."/>
            <person name="Liu X.-D."/>
            <person name="Liao X.-Y."/>
            <person name="Jiang Y.-T."/>
            <person name="Yu X."/>
            <person name="Hao Y."/>
            <person name="Huang J."/>
            <person name="Zhao X.-W."/>
            <person name="Ke S."/>
            <person name="Chen Y.-Y."/>
            <person name="Wu W.-L."/>
            <person name="Hsu J.-L."/>
            <person name="Lin Y.-F."/>
            <person name="Huang M.-D."/>
            <person name="Li C.-Y."/>
            <person name="Huang L."/>
            <person name="Wang Z.-W."/>
            <person name="Zhao X."/>
            <person name="Zhong W.-Y."/>
            <person name="Peng D.-H."/>
            <person name="Ahmad S."/>
            <person name="Lan S."/>
            <person name="Zhang J.-S."/>
            <person name="Tsai W.-C."/>
            <person name="Van De Peer Y."/>
            <person name="Liu Z.-J."/>
        </authorList>
    </citation>
    <scope>NUCLEOTIDE SEQUENCE</scope>
    <source>
        <strain evidence="2">SCP</strain>
        <tissue evidence="2">Leaves</tissue>
    </source>
</reference>
<organism evidence="2 3">
    <name type="scientific">Acorus gramineus</name>
    <name type="common">Dwarf sweet flag</name>
    <dbReference type="NCBI Taxonomy" id="55184"/>
    <lineage>
        <taxon>Eukaryota</taxon>
        <taxon>Viridiplantae</taxon>
        <taxon>Streptophyta</taxon>
        <taxon>Embryophyta</taxon>
        <taxon>Tracheophyta</taxon>
        <taxon>Spermatophyta</taxon>
        <taxon>Magnoliopsida</taxon>
        <taxon>Liliopsida</taxon>
        <taxon>Acoraceae</taxon>
        <taxon>Acorus</taxon>
    </lineage>
</organism>
<evidence type="ECO:0000313" key="3">
    <source>
        <dbReference type="Proteomes" id="UP001179952"/>
    </source>
</evidence>
<dbReference type="EMBL" id="JAUJYN010000010">
    <property type="protein sequence ID" value="KAK1262669.1"/>
    <property type="molecule type" value="Genomic_DNA"/>
</dbReference>
<gene>
    <name evidence="2" type="ORF">QJS04_geneDACA008948</name>
</gene>